<dbReference type="GO" id="GO:0016491">
    <property type="term" value="F:oxidoreductase activity"/>
    <property type="evidence" value="ECO:0007669"/>
    <property type="project" value="InterPro"/>
</dbReference>
<dbReference type="Gene3D" id="3.40.30.10">
    <property type="entry name" value="Glutaredoxin"/>
    <property type="match status" value="1"/>
</dbReference>
<gene>
    <name evidence="2" type="ORF">VTAP4600_A1517</name>
</gene>
<dbReference type="OrthoDB" id="9799122at2"/>
<dbReference type="InterPro" id="IPR001853">
    <property type="entry name" value="DSBA-like_thioredoxin_dom"/>
</dbReference>
<keyword evidence="2" id="KW-0413">Isomerase</keyword>
<dbReference type="PANTHER" id="PTHR13887">
    <property type="entry name" value="GLUTATHIONE S-TRANSFERASE KAPPA"/>
    <property type="match status" value="1"/>
</dbReference>
<keyword evidence="3" id="KW-1185">Reference proteome</keyword>
<evidence type="ECO:0000313" key="2">
    <source>
        <dbReference type="EMBL" id="SON49496.1"/>
    </source>
</evidence>
<dbReference type="RefSeq" id="WP_102522157.1">
    <property type="nucleotide sequence ID" value="NZ_LT960611.1"/>
</dbReference>
<dbReference type="EMBL" id="LT960611">
    <property type="protein sequence ID" value="SON49496.1"/>
    <property type="molecule type" value="Genomic_DNA"/>
</dbReference>
<organism evidence="2 3">
    <name type="scientific">Vibrio tapetis subsp. tapetis</name>
    <dbReference type="NCBI Taxonomy" id="1671868"/>
    <lineage>
        <taxon>Bacteria</taxon>
        <taxon>Pseudomonadati</taxon>
        <taxon>Pseudomonadota</taxon>
        <taxon>Gammaproteobacteria</taxon>
        <taxon>Vibrionales</taxon>
        <taxon>Vibrionaceae</taxon>
        <taxon>Vibrio</taxon>
    </lineage>
</organism>
<proteinExistence type="predicted"/>
<feature type="domain" description="DSBA-like thioredoxin" evidence="1">
    <location>
        <begin position="7"/>
        <end position="210"/>
    </location>
</feature>
<evidence type="ECO:0000313" key="3">
    <source>
        <dbReference type="Proteomes" id="UP000235828"/>
    </source>
</evidence>
<dbReference type="AlphaFoldDB" id="A0A2N8ZC60"/>
<dbReference type="KEGG" id="vta:A1517"/>
<dbReference type="PANTHER" id="PTHR13887:SF41">
    <property type="entry name" value="THIOREDOXIN SUPERFAMILY PROTEIN"/>
    <property type="match status" value="1"/>
</dbReference>
<dbReference type="InterPro" id="IPR036249">
    <property type="entry name" value="Thioredoxin-like_sf"/>
</dbReference>
<dbReference type="SUPFAM" id="SSF52833">
    <property type="entry name" value="Thioredoxin-like"/>
    <property type="match status" value="1"/>
</dbReference>
<dbReference type="GO" id="GO:0016853">
    <property type="term" value="F:isomerase activity"/>
    <property type="evidence" value="ECO:0007669"/>
    <property type="project" value="UniProtKB-KW"/>
</dbReference>
<reference evidence="2 3" key="1">
    <citation type="submission" date="2017-10" db="EMBL/GenBank/DDBJ databases">
        <authorList>
            <person name="Banno H."/>
            <person name="Chua N.-H."/>
        </authorList>
    </citation>
    <scope>NUCLEOTIDE SEQUENCE [LARGE SCALE GENOMIC DNA]</scope>
    <source>
        <strain evidence="2">Vibrio tapetis CECT4600</strain>
    </source>
</reference>
<dbReference type="Pfam" id="PF01323">
    <property type="entry name" value="DSBA"/>
    <property type="match status" value="1"/>
</dbReference>
<accession>A0A2N8ZC60</accession>
<dbReference type="Proteomes" id="UP000235828">
    <property type="component" value="Chromosome A"/>
</dbReference>
<evidence type="ECO:0000259" key="1">
    <source>
        <dbReference type="Pfam" id="PF01323"/>
    </source>
</evidence>
<sequence length="218" mass="24571">MNKPVLQIELVSDVSCPWCFLGYKRLEQAMTLVGEQIDFEVSWHPFELNLDLHLGGVELSAYFAKRYGATPEQYQAQLANMHQLGQEVGIEFNFDESTKIYNTRNAHKLLCWAAETGKQTLLKMALFNAYFCHGKAVDQTDTLLECVREVGLDEASAKRVIESEEWNKTVHDNEVQWLSLGVHAVPALVINQQHLINGAQPVDVLADALKDIAFNPDP</sequence>
<name>A0A2N8ZC60_9VIBR</name>
<protein>
    <submittedName>
        <fullName evidence="2">Putative dithiol-disulfide isomerase involved in polyketide biosynthesis FrnE family</fullName>
    </submittedName>
</protein>
<dbReference type="CDD" id="cd03024">
    <property type="entry name" value="DsbA_FrnE"/>
    <property type="match status" value="1"/>
</dbReference>